<sequence>MRSVARRAPTRAVLLVDDHRVFAEALAFALDAQPDLHCAAVAGSVRGALDAAAACDFDVAVVDVNLPDGGGLSVVGQLRALRPAAQLIVLTGHDQPGLAERARRAGADAFLPKDDALHSVLDAIRGADGPSPPDPADVPRLSPREREVLALLASGQDATRIAGALELSVHTVRDYIKTIRTKLGVQSQLDAVLTADRLGLLARADRFR</sequence>
<dbReference type="InterPro" id="IPR039420">
    <property type="entry name" value="WalR-like"/>
</dbReference>
<comment type="caution">
    <text evidence="6">The sequence shown here is derived from an EMBL/GenBank/DDBJ whole genome shotgun (WGS) entry which is preliminary data.</text>
</comment>
<dbReference type="InterPro" id="IPR036388">
    <property type="entry name" value="WH-like_DNA-bd_sf"/>
</dbReference>
<dbReference type="PANTHER" id="PTHR43214">
    <property type="entry name" value="TWO-COMPONENT RESPONSE REGULATOR"/>
    <property type="match status" value="1"/>
</dbReference>
<dbReference type="InterPro" id="IPR011006">
    <property type="entry name" value="CheY-like_superfamily"/>
</dbReference>
<reference evidence="6" key="2">
    <citation type="submission" date="2020-09" db="EMBL/GenBank/DDBJ databases">
        <authorList>
            <person name="Sun Q."/>
            <person name="Ohkuma M."/>
        </authorList>
    </citation>
    <scope>NUCLEOTIDE SEQUENCE</scope>
    <source>
        <strain evidence="6">JCM 19831</strain>
    </source>
</reference>
<feature type="domain" description="HTH luxR-type" evidence="4">
    <location>
        <begin position="134"/>
        <end position="199"/>
    </location>
</feature>
<dbReference type="SMART" id="SM00448">
    <property type="entry name" value="REC"/>
    <property type="match status" value="1"/>
</dbReference>
<dbReference type="PRINTS" id="PR00038">
    <property type="entry name" value="HTHLUXR"/>
</dbReference>
<dbReference type="SUPFAM" id="SSF46894">
    <property type="entry name" value="C-terminal effector domain of the bipartite response regulators"/>
    <property type="match status" value="1"/>
</dbReference>
<evidence type="ECO:0000313" key="7">
    <source>
        <dbReference type="Proteomes" id="UP000642070"/>
    </source>
</evidence>
<dbReference type="CDD" id="cd17535">
    <property type="entry name" value="REC_NarL-like"/>
    <property type="match status" value="1"/>
</dbReference>
<dbReference type="Gene3D" id="3.40.50.2300">
    <property type="match status" value="1"/>
</dbReference>
<dbReference type="CDD" id="cd06170">
    <property type="entry name" value="LuxR_C_like"/>
    <property type="match status" value="1"/>
</dbReference>
<organism evidence="6 7">
    <name type="scientific">Dactylosporangium sucinum</name>
    <dbReference type="NCBI Taxonomy" id="1424081"/>
    <lineage>
        <taxon>Bacteria</taxon>
        <taxon>Bacillati</taxon>
        <taxon>Actinomycetota</taxon>
        <taxon>Actinomycetes</taxon>
        <taxon>Micromonosporales</taxon>
        <taxon>Micromonosporaceae</taxon>
        <taxon>Dactylosporangium</taxon>
    </lineage>
</organism>
<dbReference type="PROSITE" id="PS50110">
    <property type="entry name" value="RESPONSE_REGULATORY"/>
    <property type="match status" value="1"/>
</dbReference>
<evidence type="ECO:0000256" key="2">
    <source>
        <dbReference type="ARBA" id="ARBA00023125"/>
    </source>
</evidence>
<dbReference type="Proteomes" id="UP000642070">
    <property type="component" value="Unassembled WGS sequence"/>
</dbReference>
<dbReference type="RefSeq" id="WP_190250335.1">
    <property type="nucleotide sequence ID" value="NZ_BMPI01000012.1"/>
</dbReference>
<feature type="modified residue" description="4-aspartylphosphate" evidence="3">
    <location>
        <position position="63"/>
    </location>
</feature>
<proteinExistence type="predicted"/>
<dbReference type="InterPro" id="IPR000792">
    <property type="entry name" value="Tscrpt_reg_LuxR_C"/>
</dbReference>
<name>A0A917TK46_9ACTN</name>
<keyword evidence="7" id="KW-1185">Reference proteome</keyword>
<keyword evidence="2 6" id="KW-0238">DNA-binding</keyword>
<feature type="domain" description="Response regulatory" evidence="5">
    <location>
        <begin position="12"/>
        <end position="128"/>
    </location>
</feature>
<dbReference type="InterPro" id="IPR016032">
    <property type="entry name" value="Sig_transdc_resp-reg_C-effctor"/>
</dbReference>
<dbReference type="AlphaFoldDB" id="A0A917TK46"/>
<dbReference type="InterPro" id="IPR001789">
    <property type="entry name" value="Sig_transdc_resp-reg_receiver"/>
</dbReference>
<dbReference type="GO" id="GO:0006355">
    <property type="term" value="P:regulation of DNA-templated transcription"/>
    <property type="evidence" value="ECO:0007669"/>
    <property type="project" value="InterPro"/>
</dbReference>
<dbReference type="PROSITE" id="PS50043">
    <property type="entry name" value="HTH_LUXR_2"/>
    <property type="match status" value="1"/>
</dbReference>
<reference evidence="6" key="1">
    <citation type="journal article" date="2014" name="Int. J. Syst. Evol. Microbiol.">
        <title>Complete genome sequence of Corynebacterium casei LMG S-19264T (=DSM 44701T), isolated from a smear-ripened cheese.</title>
        <authorList>
            <consortium name="US DOE Joint Genome Institute (JGI-PGF)"/>
            <person name="Walter F."/>
            <person name="Albersmeier A."/>
            <person name="Kalinowski J."/>
            <person name="Ruckert C."/>
        </authorList>
    </citation>
    <scope>NUCLEOTIDE SEQUENCE</scope>
    <source>
        <strain evidence="6">JCM 19831</strain>
    </source>
</reference>
<evidence type="ECO:0000256" key="1">
    <source>
        <dbReference type="ARBA" id="ARBA00022553"/>
    </source>
</evidence>
<evidence type="ECO:0000259" key="4">
    <source>
        <dbReference type="PROSITE" id="PS50043"/>
    </source>
</evidence>
<protein>
    <submittedName>
        <fullName evidence="6">DNA-binding response regulator</fullName>
    </submittedName>
</protein>
<dbReference type="Gene3D" id="1.10.10.10">
    <property type="entry name" value="Winged helix-like DNA-binding domain superfamily/Winged helix DNA-binding domain"/>
    <property type="match status" value="1"/>
</dbReference>
<evidence type="ECO:0000256" key="3">
    <source>
        <dbReference type="PROSITE-ProRule" id="PRU00169"/>
    </source>
</evidence>
<dbReference type="PANTHER" id="PTHR43214:SF42">
    <property type="entry name" value="TRANSCRIPTIONAL REGULATORY PROTEIN DESR"/>
    <property type="match status" value="1"/>
</dbReference>
<accession>A0A917TK46</accession>
<dbReference type="Pfam" id="PF00196">
    <property type="entry name" value="GerE"/>
    <property type="match status" value="1"/>
</dbReference>
<dbReference type="SUPFAM" id="SSF52172">
    <property type="entry name" value="CheY-like"/>
    <property type="match status" value="1"/>
</dbReference>
<dbReference type="InterPro" id="IPR058245">
    <property type="entry name" value="NreC/VraR/RcsB-like_REC"/>
</dbReference>
<dbReference type="GO" id="GO:0003677">
    <property type="term" value="F:DNA binding"/>
    <property type="evidence" value="ECO:0007669"/>
    <property type="project" value="UniProtKB-KW"/>
</dbReference>
<gene>
    <name evidence="6" type="ORF">GCM10007977_029100</name>
</gene>
<evidence type="ECO:0000259" key="5">
    <source>
        <dbReference type="PROSITE" id="PS50110"/>
    </source>
</evidence>
<dbReference type="Pfam" id="PF00072">
    <property type="entry name" value="Response_reg"/>
    <property type="match status" value="1"/>
</dbReference>
<dbReference type="SMART" id="SM00421">
    <property type="entry name" value="HTH_LUXR"/>
    <property type="match status" value="1"/>
</dbReference>
<evidence type="ECO:0000313" key="6">
    <source>
        <dbReference type="EMBL" id="GGM26149.1"/>
    </source>
</evidence>
<dbReference type="EMBL" id="BMPI01000012">
    <property type="protein sequence ID" value="GGM26149.1"/>
    <property type="molecule type" value="Genomic_DNA"/>
</dbReference>
<keyword evidence="1 3" id="KW-0597">Phosphoprotein</keyword>
<dbReference type="GO" id="GO:0000160">
    <property type="term" value="P:phosphorelay signal transduction system"/>
    <property type="evidence" value="ECO:0007669"/>
    <property type="project" value="InterPro"/>
</dbReference>